<name>A0A6A6CPA0_ZASCE</name>
<evidence type="ECO:0000313" key="1">
    <source>
        <dbReference type="EMBL" id="KAF2168493.1"/>
    </source>
</evidence>
<accession>A0A6A6CPA0</accession>
<reference evidence="1" key="1">
    <citation type="journal article" date="2020" name="Stud. Mycol.">
        <title>101 Dothideomycetes genomes: a test case for predicting lifestyles and emergence of pathogens.</title>
        <authorList>
            <person name="Haridas S."/>
            <person name="Albert R."/>
            <person name="Binder M."/>
            <person name="Bloem J."/>
            <person name="Labutti K."/>
            <person name="Salamov A."/>
            <person name="Andreopoulos B."/>
            <person name="Baker S."/>
            <person name="Barry K."/>
            <person name="Bills G."/>
            <person name="Bluhm B."/>
            <person name="Cannon C."/>
            <person name="Castanera R."/>
            <person name="Culley D."/>
            <person name="Daum C."/>
            <person name="Ezra D."/>
            <person name="Gonzalez J."/>
            <person name="Henrissat B."/>
            <person name="Kuo A."/>
            <person name="Liang C."/>
            <person name="Lipzen A."/>
            <person name="Lutzoni F."/>
            <person name="Magnuson J."/>
            <person name="Mondo S."/>
            <person name="Nolan M."/>
            <person name="Ohm R."/>
            <person name="Pangilinan J."/>
            <person name="Park H.-J."/>
            <person name="Ramirez L."/>
            <person name="Alfaro M."/>
            <person name="Sun H."/>
            <person name="Tritt A."/>
            <person name="Yoshinaga Y."/>
            <person name="Zwiers L.-H."/>
            <person name="Turgeon B."/>
            <person name="Goodwin S."/>
            <person name="Spatafora J."/>
            <person name="Crous P."/>
            <person name="Grigoriev I."/>
        </authorList>
    </citation>
    <scope>NUCLEOTIDE SEQUENCE</scope>
    <source>
        <strain evidence="1">ATCC 36951</strain>
    </source>
</reference>
<dbReference type="GeneID" id="54565560"/>
<proteinExistence type="predicted"/>
<organism evidence="1 2">
    <name type="scientific">Zasmidium cellare ATCC 36951</name>
    <dbReference type="NCBI Taxonomy" id="1080233"/>
    <lineage>
        <taxon>Eukaryota</taxon>
        <taxon>Fungi</taxon>
        <taxon>Dikarya</taxon>
        <taxon>Ascomycota</taxon>
        <taxon>Pezizomycotina</taxon>
        <taxon>Dothideomycetes</taxon>
        <taxon>Dothideomycetidae</taxon>
        <taxon>Mycosphaerellales</taxon>
        <taxon>Mycosphaerellaceae</taxon>
        <taxon>Zasmidium</taxon>
    </lineage>
</organism>
<evidence type="ECO:0000313" key="2">
    <source>
        <dbReference type="Proteomes" id="UP000799537"/>
    </source>
</evidence>
<dbReference type="AlphaFoldDB" id="A0A6A6CPA0"/>
<dbReference type="Proteomes" id="UP000799537">
    <property type="component" value="Unassembled WGS sequence"/>
</dbReference>
<protein>
    <submittedName>
        <fullName evidence="1">Uncharacterized protein</fullName>
    </submittedName>
</protein>
<dbReference type="EMBL" id="ML993590">
    <property type="protein sequence ID" value="KAF2168493.1"/>
    <property type="molecule type" value="Genomic_DNA"/>
</dbReference>
<dbReference type="RefSeq" id="XP_033669382.1">
    <property type="nucleotide sequence ID" value="XM_033812288.1"/>
</dbReference>
<keyword evidence="2" id="KW-1185">Reference proteome</keyword>
<sequence length="183" mass="20224">MNHHTIIFRVAITQPQHEDCVAGDIERLDAIWNPLLADPATVARRSGGQVEFPLTSKYSHQSTKPHLNRTERILSISRPHPQPPKALDQVANFTMATTSTSSAAATTIPTFQPGDRVIVKPPYQTGRWVIGNISHHYVEGQAVEVELDPQAMMGVSKQALKAVRHRLGCLVFPELVENVEHAS</sequence>
<gene>
    <name evidence="1" type="ORF">M409DRAFT_53159</name>
</gene>